<dbReference type="InterPro" id="IPR012132">
    <property type="entry name" value="GMC_OxRdtase"/>
</dbReference>
<dbReference type="EMBL" id="JBHGVX010000002">
    <property type="protein sequence ID" value="KAL1799238.1"/>
    <property type="molecule type" value="Genomic_DNA"/>
</dbReference>
<evidence type="ECO:0000256" key="7">
    <source>
        <dbReference type="SAM" id="SignalP"/>
    </source>
</evidence>
<dbReference type="GeneID" id="96083597"/>
<proteinExistence type="inferred from homology"/>
<evidence type="ECO:0000256" key="4">
    <source>
        <dbReference type="ARBA" id="ARBA00022827"/>
    </source>
</evidence>
<name>A0ABR3US30_9PLEO</name>
<keyword evidence="4 6" id="KW-0274">FAD</keyword>
<reference evidence="9 10" key="1">
    <citation type="submission" date="2024-09" db="EMBL/GenBank/DDBJ databases">
        <title>T2T genomes of carrot and Alternaria dauci and their utility for understanding host-pathogen interaction during carrot leaf blight disease.</title>
        <authorList>
            <person name="Liu W."/>
            <person name="Xu S."/>
            <person name="Ou C."/>
            <person name="Liu X."/>
            <person name="Zhuang F."/>
            <person name="Deng X.W."/>
        </authorList>
    </citation>
    <scope>NUCLEOTIDE SEQUENCE [LARGE SCALE GENOMIC DNA]</scope>
    <source>
        <strain evidence="9 10">A2016</strain>
    </source>
</reference>
<comment type="cofactor">
    <cofactor evidence="1">
        <name>FAD</name>
        <dbReference type="ChEBI" id="CHEBI:57692"/>
    </cofactor>
</comment>
<dbReference type="InterPro" id="IPR027424">
    <property type="entry name" value="Glucose_Oxidase_domain_2"/>
</dbReference>
<evidence type="ECO:0000256" key="3">
    <source>
        <dbReference type="ARBA" id="ARBA00022630"/>
    </source>
</evidence>
<dbReference type="PIRSF" id="PIRSF000137">
    <property type="entry name" value="Alcohol_oxidase"/>
    <property type="match status" value="1"/>
</dbReference>
<organism evidence="9 10">
    <name type="scientific">Alternaria dauci</name>
    <dbReference type="NCBI Taxonomy" id="48095"/>
    <lineage>
        <taxon>Eukaryota</taxon>
        <taxon>Fungi</taxon>
        <taxon>Dikarya</taxon>
        <taxon>Ascomycota</taxon>
        <taxon>Pezizomycotina</taxon>
        <taxon>Dothideomycetes</taxon>
        <taxon>Pleosporomycetidae</taxon>
        <taxon>Pleosporales</taxon>
        <taxon>Pleosporineae</taxon>
        <taxon>Pleosporaceae</taxon>
        <taxon>Alternaria</taxon>
        <taxon>Alternaria sect. Porri</taxon>
    </lineage>
</organism>
<feature type="chain" id="PRO_5046894493" description="Glucose-methanol-choline oxidoreductase N-terminal domain-containing protein" evidence="7">
    <location>
        <begin position="17"/>
        <end position="599"/>
    </location>
</feature>
<evidence type="ECO:0000313" key="10">
    <source>
        <dbReference type="Proteomes" id="UP001578633"/>
    </source>
</evidence>
<keyword evidence="10" id="KW-1185">Reference proteome</keyword>
<evidence type="ECO:0000256" key="1">
    <source>
        <dbReference type="ARBA" id="ARBA00001974"/>
    </source>
</evidence>
<dbReference type="SUPFAM" id="SSF51905">
    <property type="entry name" value="FAD/NAD(P)-binding domain"/>
    <property type="match status" value="1"/>
</dbReference>
<keyword evidence="3 6" id="KW-0285">Flavoprotein</keyword>
<keyword evidence="7" id="KW-0732">Signal</keyword>
<dbReference type="Gene3D" id="4.10.450.10">
    <property type="entry name" value="Glucose Oxidase, domain 2"/>
    <property type="match status" value="1"/>
</dbReference>
<dbReference type="PROSITE" id="PS00623">
    <property type="entry name" value="GMC_OXRED_1"/>
    <property type="match status" value="1"/>
</dbReference>
<protein>
    <recommendedName>
        <fullName evidence="8">Glucose-methanol-choline oxidoreductase N-terminal domain-containing protein</fullName>
    </recommendedName>
</protein>
<evidence type="ECO:0000256" key="2">
    <source>
        <dbReference type="ARBA" id="ARBA00010790"/>
    </source>
</evidence>
<dbReference type="Pfam" id="PF00732">
    <property type="entry name" value="GMC_oxred_N"/>
    <property type="match status" value="1"/>
</dbReference>
<dbReference type="PANTHER" id="PTHR11552">
    <property type="entry name" value="GLUCOSE-METHANOL-CHOLINE GMC OXIDOREDUCTASE"/>
    <property type="match status" value="1"/>
</dbReference>
<feature type="domain" description="Glucose-methanol-choline oxidoreductase N-terminal" evidence="8">
    <location>
        <begin position="104"/>
        <end position="127"/>
    </location>
</feature>
<dbReference type="SUPFAM" id="SSF54373">
    <property type="entry name" value="FAD-linked reductases, C-terminal domain"/>
    <property type="match status" value="1"/>
</dbReference>
<dbReference type="RefSeq" id="XP_069309822.1">
    <property type="nucleotide sequence ID" value="XM_069448532.1"/>
</dbReference>
<dbReference type="Pfam" id="PF05199">
    <property type="entry name" value="GMC_oxred_C"/>
    <property type="match status" value="1"/>
</dbReference>
<evidence type="ECO:0000256" key="6">
    <source>
        <dbReference type="RuleBase" id="RU003968"/>
    </source>
</evidence>
<evidence type="ECO:0000313" key="9">
    <source>
        <dbReference type="EMBL" id="KAL1799238.1"/>
    </source>
</evidence>
<comment type="similarity">
    <text evidence="2 6">Belongs to the GMC oxidoreductase family.</text>
</comment>
<dbReference type="Gene3D" id="3.30.560.10">
    <property type="entry name" value="Glucose Oxidase, domain 3"/>
    <property type="match status" value="1"/>
</dbReference>
<sequence>MFWLFLFAALTQAVRADCKSKTYDYVIVGGGPAGLLAANKLSADPDITVAVIEAGDSAYNNPNVSYVPKSIMEYGLFIGTSIDWKYTTAPQKYAGNNSLNYWAGKALGGSTTINGMTYLRAEKDQIDAWEDLGNEGWNWDGMLEYFLKQEGFQEPSEALMEKGAIYEDYAHGKDGGLAVGFTPYLIGQGFVDILRETSEAVGYPYNTDANDGHMRGFNTWPMTLNSTGPTRADGARSFYFPIASRPNLQVFFNTTAARIIWDDEQSATSEVVASGVEVIDAKNATYTISALKEVIVAAGAIRSPAFLEHSGVGNPAVLDPLGIKTVIPLHSVGSSLPDQPQNGMVYNSSTNWTGYPTFVSYPTASDLFGDELPALVDEIRANLSAYAEIIVADYAPNTKSVETQRRLLEHQVDLVFDAESTVPLAEILWAPTGHQIIAQLWTLIPLSRGSIHIQSTDANSPPSIDPNFLQLPIDMYVQAAAAISIRKHFATLPLAEHATGEISPGFEAVPEHASWRDPAWGTWIKKSLGGNSHPVSTCAMMSRNLGGVVDSEGKVYGTHNVRVVDASVFPTQIPGHLSASVYAIAGKLADAIISAKSGR</sequence>
<comment type="caution">
    <text evidence="9">The sequence shown here is derived from an EMBL/GenBank/DDBJ whole genome shotgun (WGS) entry which is preliminary data.</text>
</comment>
<dbReference type="InterPro" id="IPR007867">
    <property type="entry name" value="GMC_OxRtase_C"/>
</dbReference>
<dbReference type="Proteomes" id="UP001578633">
    <property type="component" value="Chromosome 2"/>
</dbReference>
<evidence type="ECO:0000259" key="8">
    <source>
        <dbReference type="PROSITE" id="PS00623"/>
    </source>
</evidence>
<dbReference type="InterPro" id="IPR000172">
    <property type="entry name" value="GMC_OxRdtase_N"/>
</dbReference>
<evidence type="ECO:0000256" key="5">
    <source>
        <dbReference type="ARBA" id="ARBA00023002"/>
    </source>
</evidence>
<keyword evidence="5" id="KW-0560">Oxidoreductase</keyword>
<dbReference type="PANTHER" id="PTHR11552:SF201">
    <property type="entry name" value="GLUCOSE-METHANOL-CHOLINE OXIDOREDUCTASE N-TERMINAL DOMAIN-CONTAINING PROTEIN"/>
    <property type="match status" value="1"/>
</dbReference>
<dbReference type="Gene3D" id="3.50.50.60">
    <property type="entry name" value="FAD/NAD(P)-binding domain"/>
    <property type="match status" value="1"/>
</dbReference>
<accession>A0ABR3US30</accession>
<dbReference type="InterPro" id="IPR036188">
    <property type="entry name" value="FAD/NAD-bd_sf"/>
</dbReference>
<gene>
    <name evidence="9" type="ORF">ACET3X_003275</name>
</gene>
<feature type="signal peptide" evidence="7">
    <location>
        <begin position="1"/>
        <end position="16"/>
    </location>
</feature>